<accession>A0ABQ8TNH9</accession>
<sequence length="126" mass="14295">MTSDVTTYCFTHLPFGLTCSPFLLSATLRELTYLHKSTFPNAADLIDNSTFMDDFVASGENNNQVISLYYEITGLMNIFSLPMAKWATNSEQLRCIWEAEGRESRLTPKYWEEGGTRHLTPSIQSP</sequence>
<comment type="caution">
    <text evidence="1">The sequence shown here is derived from an EMBL/GenBank/DDBJ whole genome shotgun (WGS) entry which is preliminary data.</text>
</comment>
<gene>
    <name evidence="1" type="ORF">ANN_09488</name>
</gene>
<evidence type="ECO:0000313" key="1">
    <source>
        <dbReference type="EMBL" id="KAJ4447481.1"/>
    </source>
</evidence>
<evidence type="ECO:0000313" key="2">
    <source>
        <dbReference type="Proteomes" id="UP001148838"/>
    </source>
</evidence>
<dbReference type="EMBL" id="JAJSOF020000005">
    <property type="protein sequence ID" value="KAJ4447481.1"/>
    <property type="molecule type" value="Genomic_DNA"/>
</dbReference>
<name>A0ABQ8TNH9_PERAM</name>
<dbReference type="SUPFAM" id="SSF56672">
    <property type="entry name" value="DNA/RNA polymerases"/>
    <property type="match status" value="1"/>
</dbReference>
<proteinExistence type="predicted"/>
<keyword evidence="2" id="KW-1185">Reference proteome</keyword>
<dbReference type="InterPro" id="IPR043502">
    <property type="entry name" value="DNA/RNA_pol_sf"/>
</dbReference>
<protein>
    <submittedName>
        <fullName evidence="1">Uncharacterized protein</fullName>
    </submittedName>
</protein>
<organism evidence="1 2">
    <name type="scientific">Periplaneta americana</name>
    <name type="common">American cockroach</name>
    <name type="synonym">Blatta americana</name>
    <dbReference type="NCBI Taxonomy" id="6978"/>
    <lineage>
        <taxon>Eukaryota</taxon>
        <taxon>Metazoa</taxon>
        <taxon>Ecdysozoa</taxon>
        <taxon>Arthropoda</taxon>
        <taxon>Hexapoda</taxon>
        <taxon>Insecta</taxon>
        <taxon>Pterygota</taxon>
        <taxon>Neoptera</taxon>
        <taxon>Polyneoptera</taxon>
        <taxon>Dictyoptera</taxon>
        <taxon>Blattodea</taxon>
        <taxon>Blattoidea</taxon>
        <taxon>Blattidae</taxon>
        <taxon>Blattinae</taxon>
        <taxon>Periplaneta</taxon>
    </lineage>
</organism>
<dbReference type="Proteomes" id="UP001148838">
    <property type="component" value="Unassembled WGS sequence"/>
</dbReference>
<reference evidence="1 2" key="1">
    <citation type="journal article" date="2022" name="Allergy">
        <title>Genome assembly and annotation of Periplaneta americana reveal a comprehensive cockroach allergen profile.</title>
        <authorList>
            <person name="Wang L."/>
            <person name="Xiong Q."/>
            <person name="Saelim N."/>
            <person name="Wang L."/>
            <person name="Nong W."/>
            <person name="Wan A.T."/>
            <person name="Shi M."/>
            <person name="Liu X."/>
            <person name="Cao Q."/>
            <person name="Hui J.H.L."/>
            <person name="Sookrung N."/>
            <person name="Leung T.F."/>
            <person name="Tungtrongchitr A."/>
            <person name="Tsui S.K.W."/>
        </authorList>
    </citation>
    <scope>NUCLEOTIDE SEQUENCE [LARGE SCALE GENOMIC DNA]</scope>
    <source>
        <strain evidence="1">PWHHKU_190912</strain>
    </source>
</reference>